<organism evidence="9 10">
    <name type="scientific">Elsinoe ampelina</name>
    <dbReference type="NCBI Taxonomy" id="302913"/>
    <lineage>
        <taxon>Eukaryota</taxon>
        <taxon>Fungi</taxon>
        <taxon>Dikarya</taxon>
        <taxon>Ascomycota</taxon>
        <taxon>Pezizomycotina</taxon>
        <taxon>Dothideomycetes</taxon>
        <taxon>Dothideomycetidae</taxon>
        <taxon>Myriangiales</taxon>
        <taxon>Elsinoaceae</taxon>
        <taxon>Elsinoe</taxon>
    </lineage>
</organism>
<evidence type="ECO:0000256" key="3">
    <source>
        <dbReference type="ARBA" id="ARBA00022692"/>
    </source>
</evidence>
<protein>
    <submittedName>
        <fullName evidence="9">MFS transporter-like protein</fullName>
    </submittedName>
</protein>
<dbReference type="AlphaFoldDB" id="A0A6A6GJU3"/>
<dbReference type="OrthoDB" id="3639251at2759"/>
<dbReference type="PANTHER" id="PTHR43791">
    <property type="entry name" value="PERMEASE-RELATED"/>
    <property type="match status" value="1"/>
</dbReference>
<feature type="domain" description="Major facilitator superfamily (MFS) profile" evidence="8">
    <location>
        <begin position="45"/>
        <end position="462"/>
    </location>
</feature>
<reference evidence="10" key="1">
    <citation type="journal article" date="2020" name="Stud. Mycol.">
        <title>101 Dothideomycetes genomes: A test case for predicting lifestyles and emergence of pathogens.</title>
        <authorList>
            <person name="Haridas S."/>
            <person name="Albert R."/>
            <person name="Binder M."/>
            <person name="Bloem J."/>
            <person name="LaButti K."/>
            <person name="Salamov A."/>
            <person name="Andreopoulos B."/>
            <person name="Baker S."/>
            <person name="Barry K."/>
            <person name="Bills G."/>
            <person name="Bluhm B."/>
            <person name="Cannon C."/>
            <person name="Castanera R."/>
            <person name="Culley D."/>
            <person name="Daum C."/>
            <person name="Ezra D."/>
            <person name="Gonzalez J."/>
            <person name="Henrissat B."/>
            <person name="Kuo A."/>
            <person name="Liang C."/>
            <person name="Lipzen A."/>
            <person name="Lutzoni F."/>
            <person name="Magnuson J."/>
            <person name="Mondo S."/>
            <person name="Nolan M."/>
            <person name="Ohm R."/>
            <person name="Pangilinan J."/>
            <person name="Park H.-J."/>
            <person name="Ramirez L."/>
            <person name="Alfaro M."/>
            <person name="Sun H."/>
            <person name="Tritt A."/>
            <person name="Yoshinaga Y."/>
            <person name="Zwiers L.-H."/>
            <person name="Turgeon B."/>
            <person name="Goodwin S."/>
            <person name="Spatafora J."/>
            <person name="Crous P."/>
            <person name="Grigoriev I."/>
        </authorList>
    </citation>
    <scope>NUCLEOTIDE SEQUENCE [LARGE SCALE GENOMIC DNA]</scope>
    <source>
        <strain evidence="10">CECT 20119</strain>
    </source>
</reference>
<feature type="transmembrane region" description="Helical" evidence="7">
    <location>
        <begin position="436"/>
        <end position="455"/>
    </location>
</feature>
<dbReference type="InterPro" id="IPR011701">
    <property type="entry name" value="MFS"/>
</dbReference>
<comment type="subcellular location">
    <subcellularLocation>
        <location evidence="1">Membrane</location>
        <topology evidence="1">Multi-pass membrane protein</topology>
    </subcellularLocation>
</comment>
<keyword evidence="3 7" id="KW-0812">Transmembrane</keyword>
<feature type="transmembrane region" description="Helical" evidence="7">
    <location>
        <begin position="148"/>
        <end position="167"/>
    </location>
</feature>
<accession>A0A6A6GJU3</accession>
<dbReference type="Gene3D" id="1.20.1250.20">
    <property type="entry name" value="MFS general substrate transporter like domains"/>
    <property type="match status" value="1"/>
</dbReference>
<dbReference type="EMBL" id="ML992503">
    <property type="protein sequence ID" value="KAF2225859.1"/>
    <property type="molecule type" value="Genomic_DNA"/>
</dbReference>
<evidence type="ECO:0000256" key="2">
    <source>
        <dbReference type="ARBA" id="ARBA00022448"/>
    </source>
</evidence>
<keyword evidence="5 7" id="KW-0472">Membrane</keyword>
<feature type="transmembrane region" description="Helical" evidence="7">
    <location>
        <begin position="123"/>
        <end position="142"/>
    </location>
</feature>
<dbReference type="GO" id="GO:0022857">
    <property type="term" value="F:transmembrane transporter activity"/>
    <property type="evidence" value="ECO:0007669"/>
    <property type="project" value="InterPro"/>
</dbReference>
<feature type="transmembrane region" description="Helical" evidence="7">
    <location>
        <begin position="280"/>
        <end position="302"/>
    </location>
</feature>
<dbReference type="GO" id="GO:0016020">
    <property type="term" value="C:membrane"/>
    <property type="evidence" value="ECO:0007669"/>
    <property type="project" value="UniProtKB-SubCell"/>
</dbReference>
<keyword evidence="2" id="KW-0813">Transport</keyword>
<evidence type="ECO:0000256" key="6">
    <source>
        <dbReference type="SAM" id="MobiDB-lite"/>
    </source>
</evidence>
<feature type="transmembrane region" description="Helical" evidence="7">
    <location>
        <begin position="372"/>
        <end position="390"/>
    </location>
</feature>
<evidence type="ECO:0000256" key="5">
    <source>
        <dbReference type="ARBA" id="ARBA00023136"/>
    </source>
</evidence>
<evidence type="ECO:0000256" key="7">
    <source>
        <dbReference type="SAM" id="Phobius"/>
    </source>
</evidence>
<evidence type="ECO:0000313" key="10">
    <source>
        <dbReference type="Proteomes" id="UP000799538"/>
    </source>
</evidence>
<feature type="transmembrane region" description="Helical" evidence="7">
    <location>
        <begin position="213"/>
        <end position="233"/>
    </location>
</feature>
<dbReference type="Proteomes" id="UP000799538">
    <property type="component" value="Unassembled WGS sequence"/>
</dbReference>
<evidence type="ECO:0000259" key="8">
    <source>
        <dbReference type="PROSITE" id="PS50850"/>
    </source>
</evidence>
<dbReference type="PROSITE" id="PS50850">
    <property type="entry name" value="MFS"/>
    <property type="match status" value="1"/>
</dbReference>
<dbReference type="InterPro" id="IPR020846">
    <property type="entry name" value="MFS_dom"/>
</dbReference>
<feature type="region of interest" description="Disordered" evidence="6">
    <location>
        <begin position="478"/>
        <end position="497"/>
    </location>
</feature>
<dbReference type="FunFam" id="1.20.1250.20:FF:000018">
    <property type="entry name" value="MFS transporter permease"/>
    <property type="match status" value="1"/>
</dbReference>
<dbReference type="Pfam" id="PF07690">
    <property type="entry name" value="MFS_1"/>
    <property type="match status" value="1"/>
</dbReference>
<feature type="transmembrane region" description="Helical" evidence="7">
    <location>
        <begin position="314"/>
        <end position="336"/>
    </location>
</feature>
<feature type="transmembrane region" description="Helical" evidence="7">
    <location>
        <begin position="78"/>
        <end position="102"/>
    </location>
</feature>
<evidence type="ECO:0000256" key="4">
    <source>
        <dbReference type="ARBA" id="ARBA00022989"/>
    </source>
</evidence>
<name>A0A6A6GJU3_9PEZI</name>
<evidence type="ECO:0000313" key="9">
    <source>
        <dbReference type="EMBL" id="KAF2225859.1"/>
    </source>
</evidence>
<evidence type="ECO:0000256" key="1">
    <source>
        <dbReference type="ARBA" id="ARBA00004141"/>
    </source>
</evidence>
<proteinExistence type="predicted"/>
<dbReference type="InterPro" id="IPR036259">
    <property type="entry name" value="MFS_trans_sf"/>
</dbReference>
<gene>
    <name evidence="9" type="ORF">BDZ85DRAFT_307854</name>
</gene>
<feature type="transmembrane region" description="Helical" evidence="7">
    <location>
        <begin position="402"/>
        <end position="424"/>
    </location>
</feature>
<feature type="transmembrane region" description="Helical" evidence="7">
    <location>
        <begin position="179"/>
        <end position="201"/>
    </location>
</feature>
<keyword evidence="4 7" id="KW-1133">Transmembrane helix</keyword>
<keyword evidence="10" id="KW-1185">Reference proteome</keyword>
<dbReference type="PANTHER" id="PTHR43791:SF49">
    <property type="entry name" value="TRANSPORTER, PUTATIVE (AFU_ORTHOLOGUE AFUA_4G04250)-RELATED"/>
    <property type="match status" value="1"/>
</dbReference>
<sequence length="497" mass="54367">MSHLDDKKLTSSASDAIDSLGGGETIDLSDAAMEKRIVRKIDWNILPWVCVSYLINYLDRTNLGNARTLNNDKPEDNLVSQLGLSGIRYNVAIAVFFVPYVIMEFPSNILLKYFSPSVWIGRIMISWGIVTICTSAVSSYGGLLAARFFLGLAEAGFYPGVIMYLCFWYKPSERATRMAIFAGSVAVAGAFSGLLATGISFLNGKSGLSGWQWLFILEGIPAVLLGFAVWFLMPNYPNDAKFLTPEERAFAVARMGVYAPSKDDKHFDKKIAKETLAEPIFWIYAIQYFFMTNSLNAFGYFAPTIIATLGFKGYVGQLMTVPPNVFALIVIVGNCLHSDRTKERIRHTLGGLVFVGTGYLLLAVVTNWIVRYIAVFLIASTNAAVLPFLAHRTATVSGSTATALATGGIIALANCGGISAPFLFPSSTGPRYQMGNWTVFAFLTVSLVSTTYLGWRLGTGSEYKDVKVMAGEAADADGIHRREEAQDGEIRRITTRD</sequence>
<dbReference type="SUPFAM" id="SSF103473">
    <property type="entry name" value="MFS general substrate transporter"/>
    <property type="match status" value="1"/>
</dbReference>
<feature type="transmembrane region" description="Helical" evidence="7">
    <location>
        <begin position="348"/>
        <end position="366"/>
    </location>
</feature>